<feature type="active site" evidence="4">
    <location>
        <position position="250"/>
    </location>
</feature>
<keyword evidence="2 5" id="KW-0560">Oxidoreductase</keyword>
<dbReference type="InterPro" id="IPR015590">
    <property type="entry name" value="Aldehyde_DH_dom"/>
</dbReference>
<dbReference type="Gene3D" id="3.40.309.10">
    <property type="entry name" value="Aldehyde Dehydrogenase, Chain A, domain 2"/>
    <property type="match status" value="1"/>
</dbReference>
<dbReference type="Gene3D" id="3.40.605.10">
    <property type="entry name" value="Aldehyde Dehydrogenase, Chain A, domain 1"/>
    <property type="match status" value="1"/>
</dbReference>
<protein>
    <submittedName>
        <fullName evidence="7">Aldehyde dehydrogenase</fullName>
    </submittedName>
</protein>
<evidence type="ECO:0000313" key="8">
    <source>
        <dbReference type="Proteomes" id="UP000317496"/>
    </source>
</evidence>
<evidence type="ECO:0000259" key="6">
    <source>
        <dbReference type="Pfam" id="PF00171"/>
    </source>
</evidence>
<dbReference type="AlphaFoldDB" id="A0A516H178"/>
<dbReference type="KEGG" id="fer:FNB15_09790"/>
<dbReference type="InterPro" id="IPR029510">
    <property type="entry name" value="Ald_DH_CS_GLU"/>
</dbReference>
<dbReference type="FunFam" id="3.40.605.10:FF:000007">
    <property type="entry name" value="NAD/NADP-dependent betaine aldehyde dehydrogenase"/>
    <property type="match status" value="1"/>
</dbReference>
<dbReference type="CDD" id="cd07114">
    <property type="entry name" value="ALDH_DhaS"/>
    <property type="match status" value="1"/>
</dbReference>
<gene>
    <name evidence="7" type="ORF">FNB15_09790</name>
</gene>
<feature type="domain" description="Aldehyde dehydrogenase" evidence="6">
    <location>
        <begin position="15"/>
        <end position="477"/>
    </location>
</feature>
<dbReference type="Proteomes" id="UP000317496">
    <property type="component" value="Chromosome"/>
</dbReference>
<dbReference type="PROSITE" id="PS00070">
    <property type="entry name" value="ALDEHYDE_DEHYDR_CYS"/>
    <property type="match status" value="1"/>
</dbReference>
<proteinExistence type="inferred from homology"/>
<dbReference type="InterPro" id="IPR016163">
    <property type="entry name" value="Ald_DH_C"/>
</dbReference>
<accession>A0A516H178</accession>
<dbReference type="PROSITE" id="PS00687">
    <property type="entry name" value="ALDEHYDE_DEHYDR_GLU"/>
    <property type="match status" value="1"/>
</dbReference>
<evidence type="ECO:0000256" key="5">
    <source>
        <dbReference type="RuleBase" id="RU003345"/>
    </source>
</evidence>
<dbReference type="OrthoDB" id="9772584at2"/>
<dbReference type="PANTHER" id="PTHR11699">
    <property type="entry name" value="ALDEHYDE DEHYDROGENASE-RELATED"/>
    <property type="match status" value="1"/>
</dbReference>
<sequence>MAELKQYQLYIDGAWRDGAKSRRFPTINPFTRQAWASIPQAEAGDVADAVAAARRAFPDWSARPGIERQKLMLRLAELLEAEADRMSRLETTDNGKVIRETKPQMMFAARQYRFFAGYADKIYGSVIPLDQPDVFDFVMRVPIGVVALITAWNSPITLLANKLAPALAAGNCAVIKPSEHASATTLEFAALVEKAGFPKGVVNVVTGDAEVGRALSETPGLNRISFTGSAQVGRHIAAAAGRNLVPVTLELGGKSPNIIFDDADLNKAVAGALAGIFGASGQTCIAGSRLLVHETVHDEVVERLAKRAAAIKMGDPLDPATEMGTAANEQQFNRILDFIASAKQAGMQLVTGGDAARDGDLAQGFFVQPTIFSGVTPDAHLAQEEIFGPVLAILKFKDEAEAIQIANSTSYGLAAGVWTRDVGRVHRMVRAIESGVVWVNTYRAVAAQAPFGGMKESGFGRERGEQALQEYTTTKNVMIDYSSQDRDPFVMRT</sequence>
<dbReference type="FunFam" id="3.40.605.10:FF:000026">
    <property type="entry name" value="Aldehyde dehydrogenase, putative"/>
    <property type="match status" value="1"/>
</dbReference>
<keyword evidence="3" id="KW-0558">Oxidation</keyword>
<evidence type="ECO:0000313" key="7">
    <source>
        <dbReference type="EMBL" id="QDO97541.1"/>
    </source>
</evidence>
<dbReference type="InterPro" id="IPR016162">
    <property type="entry name" value="Ald_DH_N"/>
</dbReference>
<name>A0A516H178_9PROT</name>
<evidence type="ECO:0000256" key="4">
    <source>
        <dbReference type="PROSITE-ProRule" id="PRU10007"/>
    </source>
</evidence>
<dbReference type="InterPro" id="IPR016160">
    <property type="entry name" value="Ald_DH_CS_CYS"/>
</dbReference>
<reference evidence="7 8" key="1">
    <citation type="submission" date="2019-07" db="EMBL/GenBank/DDBJ databases">
        <title>Genome sequencing for Ferrovibrio sp. K5.</title>
        <authorList>
            <person name="Park S.-J."/>
        </authorList>
    </citation>
    <scope>NUCLEOTIDE SEQUENCE [LARGE SCALE GENOMIC DNA]</scope>
    <source>
        <strain evidence="7 8">K5</strain>
    </source>
</reference>
<dbReference type="FunFam" id="3.40.309.10:FF:000012">
    <property type="entry name" value="Betaine aldehyde dehydrogenase"/>
    <property type="match status" value="1"/>
</dbReference>
<keyword evidence="8" id="KW-1185">Reference proteome</keyword>
<evidence type="ECO:0000256" key="2">
    <source>
        <dbReference type="ARBA" id="ARBA00023002"/>
    </source>
</evidence>
<dbReference type="GO" id="GO:0016620">
    <property type="term" value="F:oxidoreductase activity, acting on the aldehyde or oxo group of donors, NAD or NADP as acceptor"/>
    <property type="evidence" value="ECO:0007669"/>
    <property type="project" value="InterPro"/>
</dbReference>
<dbReference type="RefSeq" id="WP_144068522.1">
    <property type="nucleotide sequence ID" value="NZ_CP041636.1"/>
</dbReference>
<organism evidence="7 8">
    <name type="scientific">Ferrovibrio terrae</name>
    <dbReference type="NCBI Taxonomy" id="2594003"/>
    <lineage>
        <taxon>Bacteria</taxon>
        <taxon>Pseudomonadati</taxon>
        <taxon>Pseudomonadota</taxon>
        <taxon>Alphaproteobacteria</taxon>
        <taxon>Rhodospirillales</taxon>
        <taxon>Rhodospirillaceae</taxon>
        <taxon>Ferrovibrio</taxon>
    </lineage>
</organism>
<dbReference type="Pfam" id="PF00171">
    <property type="entry name" value="Aldedh"/>
    <property type="match status" value="1"/>
</dbReference>
<dbReference type="SUPFAM" id="SSF53720">
    <property type="entry name" value="ALDH-like"/>
    <property type="match status" value="1"/>
</dbReference>
<dbReference type="EMBL" id="CP041636">
    <property type="protein sequence ID" value="QDO97541.1"/>
    <property type="molecule type" value="Genomic_DNA"/>
</dbReference>
<comment type="similarity">
    <text evidence="1 5">Belongs to the aldehyde dehydrogenase family.</text>
</comment>
<dbReference type="InterPro" id="IPR016161">
    <property type="entry name" value="Ald_DH/histidinol_DH"/>
</dbReference>
<evidence type="ECO:0000256" key="3">
    <source>
        <dbReference type="ARBA" id="ARBA00023097"/>
    </source>
</evidence>
<evidence type="ECO:0000256" key="1">
    <source>
        <dbReference type="ARBA" id="ARBA00009986"/>
    </source>
</evidence>